<dbReference type="InterPro" id="IPR012347">
    <property type="entry name" value="Ferritin-like"/>
</dbReference>
<dbReference type="CDD" id="cd01048">
    <property type="entry name" value="Ferritin_like_AB2"/>
    <property type="match status" value="1"/>
</dbReference>
<evidence type="ECO:0000313" key="4">
    <source>
        <dbReference type="Proteomes" id="UP001193081"/>
    </source>
</evidence>
<dbReference type="Proteomes" id="UP001193081">
    <property type="component" value="Unassembled WGS sequence"/>
</dbReference>
<accession>A0ABS4DAC5</accession>
<organism evidence="3 4">
    <name type="scientific">Candidatus Chloroploca mongolica</name>
    <dbReference type="NCBI Taxonomy" id="2528176"/>
    <lineage>
        <taxon>Bacteria</taxon>
        <taxon>Bacillati</taxon>
        <taxon>Chloroflexota</taxon>
        <taxon>Chloroflexia</taxon>
        <taxon>Chloroflexales</taxon>
        <taxon>Chloroflexineae</taxon>
        <taxon>Oscillochloridaceae</taxon>
        <taxon>Candidatus Chloroploca</taxon>
    </lineage>
</organism>
<proteinExistence type="predicted"/>
<dbReference type="PROSITE" id="PS51257">
    <property type="entry name" value="PROKAR_LIPOPROTEIN"/>
    <property type="match status" value="1"/>
</dbReference>
<evidence type="ECO:0000259" key="2">
    <source>
        <dbReference type="Pfam" id="PF09968"/>
    </source>
</evidence>
<comment type="caution">
    <text evidence="3">The sequence shown here is derived from an EMBL/GenBank/DDBJ whole genome shotgun (WGS) entry which is preliminary data.</text>
</comment>
<dbReference type="InterPro" id="IPR009078">
    <property type="entry name" value="Ferritin-like_SF"/>
</dbReference>
<dbReference type="Pfam" id="PF09968">
    <property type="entry name" value="DUF2202"/>
    <property type="match status" value="1"/>
</dbReference>
<feature type="chain" id="PRO_5045245551" evidence="1">
    <location>
        <begin position="25"/>
        <end position="213"/>
    </location>
</feature>
<keyword evidence="1" id="KW-0732">Signal</keyword>
<dbReference type="RefSeq" id="WP_135478386.1">
    <property type="nucleotide sequence ID" value="NZ_SIJK02000018.1"/>
</dbReference>
<name>A0ABS4DAC5_9CHLR</name>
<dbReference type="SUPFAM" id="SSF47240">
    <property type="entry name" value="Ferritin-like"/>
    <property type="match status" value="1"/>
</dbReference>
<sequence>MRTTMIILLLITLLTGCAVTPASASPGSALPSDPATIAATNLSQEQRDGLVFMREEEKLAHDLYIALGAAWNLPVFTNIAASEQTHTDAVKTLLERYGIADPAASTAPGVFSNPALQALYNDLLAQGKTSVTAALSIGAAVEEIDILDLRERATSDLPADIARVYSQLEAASENHLRAFVSQYEAKAGTTYAPQHLSVTEYTAIMEATGQGNQ</sequence>
<dbReference type="InterPro" id="IPR019243">
    <property type="entry name" value="DUF2202"/>
</dbReference>
<evidence type="ECO:0000313" key="3">
    <source>
        <dbReference type="EMBL" id="MBP1466383.1"/>
    </source>
</evidence>
<gene>
    <name evidence="3" type="ORF">EYB53_011775</name>
</gene>
<evidence type="ECO:0000256" key="1">
    <source>
        <dbReference type="SAM" id="SignalP"/>
    </source>
</evidence>
<dbReference type="EMBL" id="SIJK02000018">
    <property type="protein sequence ID" value="MBP1466383.1"/>
    <property type="molecule type" value="Genomic_DNA"/>
</dbReference>
<feature type="non-terminal residue" evidence="3">
    <location>
        <position position="213"/>
    </location>
</feature>
<feature type="signal peptide" evidence="1">
    <location>
        <begin position="1"/>
        <end position="24"/>
    </location>
</feature>
<keyword evidence="4" id="KW-1185">Reference proteome</keyword>
<protein>
    <submittedName>
        <fullName evidence="3">DUF2202 domain-containing protein</fullName>
    </submittedName>
</protein>
<dbReference type="Gene3D" id="1.20.1260.10">
    <property type="match status" value="1"/>
</dbReference>
<feature type="domain" description="DUF2202" evidence="2">
    <location>
        <begin position="47"/>
        <end position="207"/>
    </location>
</feature>
<reference evidence="3 4" key="1">
    <citation type="submission" date="2021-03" db="EMBL/GenBank/DDBJ databases">
        <authorList>
            <person name="Grouzdev D.S."/>
        </authorList>
    </citation>
    <scope>NUCLEOTIDE SEQUENCE [LARGE SCALE GENOMIC DNA]</scope>
    <source>
        <strain evidence="3 4">M50-1</strain>
    </source>
</reference>